<comment type="caution">
    <text evidence="2">The sequence shown here is derived from an EMBL/GenBank/DDBJ whole genome shotgun (WGS) entry which is preliminary data.</text>
</comment>
<proteinExistence type="predicted"/>
<reference evidence="2 3" key="1">
    <citation type="submission" date="2024-01" db="EMBL/GenBank/DDBJ databases">
        <title>The genomes of 5 underutilized Papilionoideae crops provide insights into root nodulation and disease resistanc.</title>
        <authorList>
            <person name="Jiang F."/>
        </authorList>
    </citation>
    <scope>NUCLEOTIDE SEQUENCE [LARGE SCALE GENOMIC DNA]</scope>
    <source>
        <strain evidence="2">LVBAO_FW01</strain>
        <tissue evidence="2">Leaves</tissue>
    </source>
</reference>
<name>A0AAN9JWY0_CANGL</name>
<feature type="region of interest" description="Disordered" evidence="1">
    <location>
        <begin position="107"/>
        <end position="157"/>
    </location>
</feature>
<dbReference type="PANTHER" id="PTHR33130">
    <property type="entry name" value="PUTATIVE (DUF1639)-RELATED"/>
    <property type="match status" value="1"/>
</dbReference>
<feature type="compositionally biased region" description="Basic and acidic residues" evidence="1">
    <location>
        <begin position="35"/>
        <end position="50"/>
    </location>
</feature>
<sequence>MVLPGSSEERWMIPSSKSPKRLKLHFRDFAVSPHDSQKRCAGDVGGEGRRSPATKFNDSTVSGSSKRMRTPTRRIDEDYDYRIEKMRKKPVFDWTVNADRMHNAILGENKEKEEAQESPLCDGGSEKKHKCSSTEKTDGAVKLSKRRRVSHETQRTKLSVQLSREEVEEDFMKITGRRLPRKPNKRPSVVQKKLDTLFPGLWLTEVTADLYKVPESPPRHCWKRKTSKISKANDV</sequence>
<organism evidence="2 3">
    <name type="scientific">Canavalia gladiata</name>
    <name type="common">Sword bean</name>
    <name type="synonym">Dolichos gladiatus</name>
    <dbReference type="NCBI Taxonomy" id="3824"/>
    <lineage>
        <taxon>Eukaryota</taxon>
        <taxon>Viridiplantae</taxon>
        <taxon>Streptophyta</taxon>
        <taxon>Embryophyta</taxon>
        <taxon>Tracheophyta</taxon>
        <taxon>Spermatophyta</taxon>
        <taxon>Magnoliopsida</taxon>
        <taxon>eudicotyledons</taxon>
        <taxon>Gunneridae</taxon>
        <taxon>Pentapetalae</taxon>
        <taxon>rosids</taxon>
        <taxon>fabids</taxon>
        <taxon>Fabales</taxon>
        <taxon>Fabaceae</taxon>
        <taxon>Papilionoideae</taxon>
        <taxon>50 kb inversion clade</taxon>
        <taxon>NPAAA clade</taxon>
        <taxon>indigoferoid/millettioid clade</taxon>
        <taxon>Phaseoleae</taxon>
        <taxon>Canavalia</taxon>
    </lineage>
</organism>
<gene>
    <name evidence="2" type="ORF">VNO77_39544</name>
</gene>
<keyword evidence="3" id="KW-1185">Reference proteome</keyword>
<dbReference type="AlphaFoldDB" id="A0AAN9JWY0"/>
<evidence type="ECO:0000313" key="2">
    <source>
        <dbReference type="EMBL" id="KAK7306915.1"/>
    </source>
</evidence>
<feature type="region of interest" description="Disordered" evidence="1">
    <location>
        <begin position="35"/>
        <end position="69"/>
    </location>
</feature>
<accession>A0AAN9JWY0</accession>
<dbReference type="Proteomes" id="UP001367508">
    <property type="component" value="Unassembled WGS sequence"/>
</dbReference>
<feature type="compositionally biased region" description="Polar residues" evidence="1">
    <location>
        <begin position="54"/>
        <end position="65"/>
    </location>
</feature>
<evidence type="ECO:0000313" key="3">
    <source>
        <dbReference type="Proteomes" id="UP001367508"/>
    </source>
</evidence>
<evidence type="ECO:0000256" key="1">
    <source>
        <dbReference type="SAM" id="MobiDB-lite"/>
    </source>
</evidence>
<dbReference type="PANTHER" id="PTHR33130:SF43">
    <property type="entry name" value="OS01G0688600 PROTEIN"/>
    <property type="match status" value="1"/>
</dbReference>
<protein>
    <submittedName>
        <fullName evidence="2">Uncharacterized protein</fullName>
    </submittedName>
</protein>
<dbReference type="Pfam" id="PF07797">
    <property type="entry name" value="DUF1639"/>
    <property type="match status" value="1"/>
</dbReference>
<dbReference type="EMBL" id="JAYMYQ010000010">
    <property type="protein sequence ID" value="KAK7306915.1"/>
    <property type="molecule type" value="Genomic_DNA"/>
</dbReference>
<dbReference type="InterPro" id="IPR012438">
    <property type="entry name" value="DUF1639"/>
</dbReference>